<dbReference type="AlphaFoldDB" id="A0A087ATI5"/>
<organism evidence="1 2">
    <name type="scientific">Bifidobacterium cuniculi</name>
    <dbReference type="NCBI Taxonomy" id="1688"/>
    <lineage>
        <taxon>Bacteria</taxon>
        <taxon>Bacillati</taxon>
        <taxon>Actinomycetota</taxon>
        <taxon>Actinomycetes</taxon>
        <taxon>Bifidobacteriales</taxon>
        <taxon>Bifidobacteriaceae</taxon>
        <taxon>Bifidobacterium</taxon>
    </lineage>
</organism>
<proteinExistence type="predicted"/>
<dbReference type="OrthoDB" id="9942980at2"/>
<protein>
    <recommendedName>
        <fullName evidence="3">XRE family transcriptional regulator</fullName>
    </recommendedName>
</protein>
<comment type="caution">
    <text evidence="1">The sequence shown here is derived from an EMBL/GenBank/DDBJ whole genome shotgun (WGS) entry which is preliminary data.</text>
</comment>
<reference evidence="1 2" key="1">
    <citation type="submission" date="2014-03" db="EMBL/GenBank/DDBJ databases">
        <title>Genomics of Bifidobacteria.</title>
        <authorList>
            <person name="Ventura M."/>
            <person name="Milani C."/>
            <person name="Lugli G.A."/>
        </authorList>
    </citation>
    <scope>NUCLEOTIDE SEQUENCE [LARGE SCALE GENOMIC DNA]</scope>
    <source>
        <strain evidence="1 2">LMG 10738</strain>
    </source>
</reference>
<accession>A0A087ATI5</accession>
<gene>
    <name evidence="1" type="ORF">BCUN_1401</name>
</gene>
<dbReference type="Proteomes" id="UP000029067">
    <property type="component" value="Unassembled WGS sequence"/>
</dbReference>
<dbReference type="RefSeq" id="WP_033516012.1">
    <property type="nucleotide sequence ID" value="NZ_JGYV01000011.1"/>
</dbReference>
<keyword evidence="2" id="KW-1185">Reference proteome</keyword>
<dbReference type="eggNOG" id="ENOG50328F0">
    <property type="taxonomic scope" value="Bacteria"/>
</dbReference>
<evidence type="ECO:0008006" key="3">
    <source>
        <dbReference type="Google" id="ProtNLM"/>
    </source>
</evidence>
<name>A0A087ATI5_9BIFI</name>
<sequence>MIAATLDLSAYDRVTAYGDRPLAPASGLEYFPRPQDVAGSVAAAMGRLGMDADQVALAAGVDVYWVRSLMEQELSDLRDARRVFAVLGIRTVTYPREMVAYSL</sequence>
<evidence type="ECO:0000313" key="1">
    <source>
        <dbReference type="EMBL" id="KFI62085.1"/>
    </source>
</evidence>
<evidence type="ECO:0000313" key="2">
    <source>
        <dbReference type="Proteomes" id="UP000029067"/>
    </source>
</evidence>
<dbReference type="EMBL" id="JGYV01000011">
    <property type="protein sequence ID" value="KFI62085.1"/>
    <property type="molecule type" value="Genomic_DNA"/>
</dbReference>